<dbReference type="PANTHER" id="PTHR28599">
    <property type="entry name" value="SMALL INTEGRAL MEMBRANE PROTEIN 12"/>
    <property type="match status" value="1"/>
</dbReference>
<keyword evidence="8" id="KW-1185">Reference proteome</keyword>
<gene>
    <name evidence="7" type="ORF">NP493_57g05041</name>
</gene>
<sequence>MWPIIFNAMRTYAPYIMWPVAAMVGVVGYNVERLVTGNKETPWKTKSIAEEREERLLEQLNEGKDVTDVESLMNHKFVPGAVLDRNKKS</sequence>
<evidence type="ECO:0000313" key="8">
    <source>
        <dbReference type="Proteomes" id="UP001209878"/>
    </source>
</evidence>
<dbReference type="Proteomes" id="UP001209878">
    <property type="component" value="Unassembled WGS sequence"/>
</dbReference>
<reference evidence="7" key="1">
    <citation type="journal article" date="2023" name="Mol. Biol. Evol.">
        <title>Third-Generation Sequencing Reveals the Adaptive Role of the Epigenome in Three Deep-Sea Polychaetes.</title>
        <authorList>
            <person name="Perez M."/>
            <person name="Aroh O."/>
            <person name="Sun Y."/>
            <person name="Lan Y."/>
            <person name="Juniper S.K."/>
            <person name="Young C.R."/>
            <person name="Angers B."/>
            <person name="Qian P.Y."/>
        </authorList>
    </citation>
    <scope>NUCLEOTIDE SEQUENCE</scope>
    <source>
        <strain evidence="7">R07B-5</strain>
    </source>
</reference>
<comment type="caution">
    <text evidence="7">The sequence shown here is derived from an EMBL/GenBank/DDBJ whole genome shotgun (WGS) entry which is preliminary data.</text>
</comment>
<dbReference type="GO" id="GO:0016020">
    <property type="term" value="C:membrane"/>
    <property type="evidence" value="ECO:0007669"/>
    <property type="project" value="UniProtKB-SubCell"/>
</dbReference>
<evidence type="ECO:0000256" key="3">
    <source>
        <dbReference type="ARBA" id="ARBA00022692"/>
    </source>
</evidence>
<protein>
    <recommendedName>
        <fullName evidence="9">Small integral membrane protein 12</fullName>
    </recommendedName>
</protein>
<dbReference type="AlphaFoldDB" id="A0AAD9UJ44"/>
<evidence type="ECO:0000256" key="6">
    <source>
        <dbReference type="SAM" id="Phobius"/>
    </source>
</evidence>
<proteinExistence type="inferred from homology"/>
<evidence type="ECO:0000256" key="2">
    <source>
        <dbReference type="ARBA" id="ARBA00007304"/>
    </source>
</evidence>
<organism evidence="7 8">
    <name type="scientific">Ridgeia piscesae</name>
    <name type="common">Tubeworm</name>
    <dbReference type="NCBI Taxonomy" id="27915"/>
    <lineage>
        <taxon>Eukaryota</taxon>
        <taxon>Metazoa</taxon>
        <taxon>Spiralia</taxon>
        <taxon>Lophotrochozoa</taxon>
        <taxon>Annelida</taxon>
        <taxon>Polychaeta</taxon>
        <taxon>Sedentaria</taxon>
        <taxon>Canalipalpata</taxon>
        <taxon>Sabellida</taxon>
        <taxon>Siboglinidae</taxon>
        <taxon>Ridgeia</taxon>
    </lineage>
</organism>
<evidence type="ECO:0008006" key="9">
    <source>
        <dbReference type="Google" id="ProtNLM"/>
    </source>
</evidence>
<dbReference type="EMBL" id="JAODUO010000057">
    <property type="protein sequence ID" value="KAK2191200.1"/>
    <property type="molecule type" value="Genomic_DNA"/>
</dbReference>
<comment type="subcellular location">
    <subcellularLocation>
        <location evidence="1">Membrane</location>
        <topology evidence="1">Single-pass membrane protein</topology>
    </subcellularLocation>
</comment>
<evidence type="ECO:0000256" key="1">
    <source>
        <dbReference type="ARBA" id="ARBA00004167"/>
    </source>
</evidence>
<keyword evidence="3 6" id="KW-0812">Transmembrane</keyword>
<dbReference type="Pfam" id="PF15990">
    <property type="entry name" value="UPF0767"/>
    <property type="match status" value="1"/>
</dbReference>
<accession>A0AAD9UJ44</accession>
<feature type="transmembrane region" description="Helical" evidence="6">
    <location>
        <begin position="12"/>
        <end position="31"/>
    </location>
</feature>
<keyword evidence="4 6" id="KW-1133">Transmembrane helix</keyword>
<comment type="similarity">
    <text evidence="2">Belongs to the SMIM12 family.</text>
</comment>
<evidence type="ECO:0000256" key="4">
    <source>
        <dbReference type="ARBA" id="ARBA00022989"/>
    </source>
</evidence>
<evidence type="ECO:0000313" key="7">
    <source>
        <dbReference type="EMBL" id="KAK2191200.1"/>
    </source>
</evidence>
<evidence type="ECO:0000256" key="5">
    <source>
        <dbReference type="ARBA" id="ARBA00023136"/>
    </source>
</evidence>
<dbReference type="PANTHER" id="PTHR28599:SF1">
    <property type="entry name" value="SMALL INTEGRAL MEMBRANE PROTEIN 12"/>
    <property type="match status" value="1"/>
</dbReference>
<name>A0AAD9UJ44_RIDPI</name>
<keyword evidence="5 6" id="KW-0472">Membrane</keyword>
<dbReference type="InterPro" id="IPR031933">
    <property type="entry name" value="UPF0767"/>
</dbReference>